<evidence type="ECO:0000256" key="1">
    <source>
        <dbReference type="SAM" id="MobiDB-lite"/>
    </source>
</evidence>
<comment type="caution">
    <text evidence="2">The sequence shown here is derived from an EMBL/GenBank/DDBJ whole genome shotgun (WGS) entry which is preliminary data.</text>
</comment>
<evidence type="ECO:0000313" key="2">
    <source>
        <dbReference type="EMBL" id="KOO30916.1"/>
    </source>
</evidence>
<protein>
    <submittedName>
        <fullName evidence="2">Uncharacterized protein</fullName>
    </submittedName>
</protein>
<feature type="region of interest" description="Disordered" evidence="1">
    <location>
        <begin position="1"/>
        <end position="74"/>
    </location>
</feature>
<organism evidence="2 3">
    <name type="scientific">Chrysochromulina tobinii</name>
    <dbReference type="NCBI Taxonomy" id="1460289"/>
    <lineage>
        <taxon>Eukaryota</taxon>
        <taxon>Haptista</taxon>
        <taxon>Haptophyta</taxon>
        <taxon>Prymnesiophyceae</taxon>
        <taxon>Prymnesiales</taxon>
        <taxon>Chrysochromulinaceae</taxon>
        <taxon>Chrysochromulina</taxon>
    </lineage>
</organism>
<dbReference type="AlphaFoldDB" id="A0A0M0JW81"/>
<feature type="compositionally biased region" description="Low complexity" evidence="1">
    <location>
        <begin position="18"/>
        <end position="38"/>
    </location>
</feature>
<feature type="region of interest" description="Disordered" evidence="1">
    <location>
        <begin position="181"/>
        <end position="207"/>
    </location>
</feature>
<accession>A0A0M0JW81</accession>
<dbReference type="Proteomes" id="UP000037460">
    <property type="component" value="Unassembled WGS sequence"/>
</dbReference>
<reference evidence="3" key="1">
    <citation type="journal article" date="2015" name="PLoS Genet.">
        <title>Genome Sequence and Transcriptome Analyses of Chrysochromulina tobin: Metabolic Tools for Enhanced Algal Fitness in the Prominent Order Prymnesiales (Haptophyceae).</title>
        <authorList>
            <person name="Hovde B.T."/>
            <person name="Deodato C.R."/>
            <person name="Hunsperger H.M."/>
            <person name="Ryken S.A."/>
            <person name="Yost W."/>
            <person name="Jha R.K."/>
            <person name="Patterson J."/>
            <person name="Monnat R.J. Jr."/>
            <person name="Barlow S.B."/>
            <person name="Starkenburg S.R."/>
            <person name="Cattolico R.A."/>
        </authorList>
    </citation>
    <scope>NUCLEOTIDE SEQUENCE</scope>
    <source>
        <strain evidence="3">CCMP291</strain>
    </source>
</reference>
<gene>
    <name evidence="2" type="ORF">Ctob_014499</name>
</gene>
<feature type="compositionally biased region" description="Pro residues" evidence="1">
    <location>
        <begin position="198"/>
        <end position="207"/>
    </location>
</feature>
<sequence length="207" mass="21659">MMVDGQPAAATATIENVSAEGDAAPGSAPSPRRSSRAASAKKEEKTKETEAVPTAAEAEEETKDGEKGEDAEVEAVGDWILEVNGKDTAISGFAPLLPKSREAPIRLKLARLVTLEEASLEAEEKAIAKLAEATDAPELPEGATSSATEARRRLFASAVSAATKAGLDKEAIKVVQVKLARLPPPPPKPEVTYRDPFELPPMPAPGT</sequence>
<name>A0A0M0JW81_9EUKA</name>
<keyword evidence="3" id="KW-1185">Reference proteome</keyword>
<proteinExistence type="predicted"/>
<evidence type="ECO:0000313" key="3">
    <source>
        <dbReference type="Proteomes" id="UP000037460"/>
    </source>
</evidence>
<dbReference type="EMBL" id="JWZX01002129">
    <property type="protein sequence ID" value="KOO30916.1"/>
    <property type="molecule type" value="Genomic_DNA"/>
</dbReference>
<feature type="compositionally biased region" description="Basic and acidic residues" evidence="1">
    <location>
        <begin position="40"/>
        <end position="50"/>
    </location>
</feature>